<proteinExistence type="predicted"/>
<reference evidence="1 2" key="1">
    <citation type="submission" date="2020-05" db="EMBL/GenBank/DDBJ databases">
        <title>MicrobeNet Type strains.</title>
        <authorList>
            <person name="Nicholson A.C."/>
        </authorList>
    </citation>
    <scope>NUCLEOTIDE SEQUENCE [LARGE SCALE GENOMIC DNA]</scope>
    <source>
        <strain evidence="1 2">JCM 14282</strain>
    </source>
</reference>
<name>A0A7Y2M0H1_9MICO</name>
<keyword evidence="2" id="KW-1185">Reference proteome</keyword>
<comment type="caution">
    <text evidence="1">The sequence shown here is derived from an EMBL/GenBank/DDBJ whole genome shotgun (WGS) entry which is preliminary data.</text>
</comment>
<gene>
    <name evidence="1" type="ORF">HLA99_10240</name>
</gene>
<dbReference type="EMBL" id="JABEMB010000013">
    <property type="protein sequence ID" value="NNH04230.1"/>
    <property type="molecule type" value="Genomic_DNA"/>
</dbReference>
<evidence type="ECO:0000313" key="1">
    <source>
        <dbReference type="EMBL" id="NNH04230.1"/>
    </source>
</evidence>
<accession>A0A7Y2M0H1</accession>
<sequence length="158" mass="17228">MSRIEGKVATVLNERELVLNVGAEEGVEIGMRFKILYPGGIEITDPDTNEPLGNVEWPKTEVKVVSVQPHMAVGRTFRTVTIPEVGTPYLSAFRAASLLGYDANYQPAKEVVETLRSSDGFAEKELDASESVVQRGDPAVQVVPLPKKAKNPEAEEGY</sequence>
<organism evidence="1 2">
    <name type="scientific">Microbacterium ulmi</name>
    <dbReference type="NCBI Taxonomy" id="179095"/>
    <lineage>
        <taxon>Bacteria</taxon>
        <taxon>Bacillati</taxon>
        <taxon>Actinomycetota</taxon>
        <taxon>Actinomycetes</taxon>
        <taxon>Micrococcales</taxon>
        <taxon>Microbacteriaceae</taxon>
        <taxon>Microbacterium</taxon>
    </lineage>
</organism>
<dbReference type="Proteomes" id="UP000543598">
    <property type="component" value="Unassembled WGS sequence"/>
</dbReference>
<dbReference type="AlphaFoldDB" id="A0A7Y2M0H1"/>
<protein>
    <submittedName>
        <fullName evidence="1">Uncharacterized protein</fullName>
    </submittedName>
</protein>
<dbReference type="RefSeq" id="WP_167040535.1">
    <property type="nucleotide sequence ID" value="NZ_BAAANA010000003.1"/>
</dbReference>
<evidence type="ECO:0000313" key="2">
    <source>
        <dbReference type="Proteomes" id="UP000543598"/>
    </source>
</evidence>